<keyword evidence="8 12" id="KW-1133">Transmembrane helix</keyword>
<comment type="similarity">
    <text evidence="12">Belongs to the pannexin family.</text>
</comment>
<evidence type="ECO:0000256" key="6">
    <source>
        <dbReference type="ARBA" id="ARBA00022868"/>
    </source>
</evidence>
<dbReference type="GO" id="GO:0005921">
    <property type="term" value="C:gap junction"/>
    <property type="evidence" value="ECO:0007669"/>
    <property type="project" value="UniProtKB-SubCell"/>
</dbReference>
<evidence type="ECO:0000256" key="10">
    <source>
        <dbReference type="ARBA" id="ARBA00023136"/>
    </source>
</evidence>
<dbReference type="AlphaFoldDB" id="A0A1V9XKX1"/>
<feature type="transmembrane region" description="Helical" evidence="12">
    <location>
        <begin position="27"/>
        <end position="49"/>
    </location>
</feature>
<dbReference type="EMBL" id="MNPL01008765">
    <property type="protein sequence ID" value="OQR74081.1"/>
    <property type="molecule type" value="Genomic_DNA"/>
</dbReference>
<dbReference type="GO" id="GO:0034220">
    <property type="term" value="P:monoatomic ion transmembrane transport"/>
    <property type="evidence" value="ECO:0007669"/>
    <property type="project" value="UniProtKB-KW"/>
</dbReference>
<evidence type="ECO:0000256" key="12">
    <source>
        <dbReference type="RuleBase" id="RU010713"/>
    </source>
</evidence>
<evidence type="ECO:0000256" key="9">
    <source>
        <dbReference type="ARBA" id="ARBA00023065"/>
    </source>
</evidence>
<dbReference type="OrthoDB" id="5867527at2759"/>
<dbReference type="GO" id="GO:0005886">
    <property type="term" value="C:plasma membrane"/>
    <property type="evidence" value="ECO:0007669"/>
    <property type="project" value="UniProtKB-SubCell"/>
</dbReference>
<comment type="subcellular location">
    <subcellularLocation>
        <location evidence="1">Cell junction</location>
        <location evidence="1">Gap junction</location>
    </subcellularLocation>
    <subcellularLocation>
        <location evidence="2 12">Cell membrane</location>
        <topology evidence="2 12">Multi-pass membrane protein</topology>
    </subcellularLocation>
</comment>
<feature type="transmembrane region" description="Helical" evidence="12">
    <location>
        <begin position="110"/>
        <end position="132"/>
    </location>
</feature>
<keyword evidence="9 12" id="KW-0406">Ion transport</keyword>
<comment type="caution">
    <text evidence="13">The sequence shown here is derived from an EMBL/GenBank/DDBJ whole genome shotgun (WGS) entry which is preliminary data.</text>
</comment>
<name>A0A1V9XKX1_9ACAR</name>
<dbReference type="STRING" id="418985.A0A1V9XKX1"/>
<keyword evidence="11 12" id="KW-0407">Ion channel</keyword>
<feature type="transmembrane region" description="Helical" evidence="12">
    <location>
        <begin position="179"/>
        <end position="199"/>
    </location>
</feature>
<keyword evidence="5 12" id="KW-0812">Transmembrane</keyword>
<dbReference type="Proteomes" id="UP000192247">
    <property type="component" value="Unassembled WGS sequence"/>
</dbReference>
<keyword evidence="3 12" id="KW-0813">Transport</keyword>
<sequence>MFYMLAGPLGRAVKIHRIVIDNQIFRLHYNATTLLLVFFSILVTSTQYFGDPINCVQHDSIPNNVLRTFCWLHGTFNLPEKYDTTVGPKGVPYSGIDKFTPGERRKYFLYYQWVCFVLFIQAVTFYAPHWIWKLYEGGLVRRLTQDLDCPVKNRAEVCHKATVVAKYISTHLGLHACYFYPYVFCEFLNFVNVVAQILITDTFLGHMFTTFGTDVLKYDEMNPEIRNDPMSRVFPRMTKCTFHMFGTSGDVQKYDALCILAQNIINEKIYIFLWFWWVLLALGTGIAVGYRLATIMMPRLRHVLLKNRARITDRRTIDTVMRRLRAADWFVVYLLSKNMHPVHYRIFLQELSREFSTTDGSRLLNKENDSNTSTV</sequence>
<keyword evidence="14" id="KW-1185">Reference proteome</keyword>
<evidence type="ECO:0000313" key="13">
    <source>
        <dbReference type="EMBL" id="OQR74081.1"/>
    </source>
</evidence>
<evidence type="ECO:0000313" key="14">
    <source>
        <dbReference type="Proteomes" id="UP000192247"/>
    </source>
</evidence>
<accession>A0A1V9XKX1</accession>
<dbReference type="PANTHER" id="PTHR11893:SF41">
    <property type="entry name" value="INNEXIN INX2"/>
    <property type="match status" value="1"/>
</dbReference>
<evidence type="ECO:0000256" key="5">
    <source>
        <dbReference type="ARBA" id="ARBA00022692"/>
    </source>
</evidence>
<protein>
    <recommendedName>
        <fullName evidence="12">Innexin</fullName>
    </recommendedName>
</protein>
<evidence type="ECO:0000256" key="3">
    <source>
        <dbReference type="ARBA" id="ARBA00022448"/>
    </source>
</evidence>
<comment type="function">
    <text evidence="12">Structural component of the gap junctions.</text>
</comment>
<reference evidence="13 14" key="1">
    <citation type="journal article" date="2017" name="Gigascience">
        <title>Draft genome of the honey bee ectoparasitic mite, Tropilaelaps mercedesae, is shaped by the parasitic life history.</title>
        <authorList>
            <person name="Dong X."/>
            <person name="Armstrong S.D."/>
            <person name="Xia D."/>
            <person name="Makepeace B.L."/>
            <person name="Darby A.C."/>
            <person name="Kadowaki T."/>
        </authorList>
    </citation>
    <scope>NUCLEOTIDE SEQUENCE [LARGE SCALE GENOMIC DNA]</scope>
    <source>
        <strain evidence="13">Wuxi-XJTLU</strain>
    </source>
</reference>
<evidence type="ECO:0000256" key="4">
    <source>
        <dbReference type="ARBA" id="ARBA00022475"/>
    </source>
</evidence>
<dbReference type="InterPro" id="IPR000990">
    <property type="entry name" value="Innexin"/>
</dbReference>
<dbReference type="PANTHER" id="PTHR11893">
    <property type="entry name" value="INNEXIN"/>
    <property type="match status" value="1"/>
</dbReference>
<dbReference type="PROSITE" id="PS51013">
    <property type="entry name" value="PANNEXIN"/>
    <property type="match status" value="1"/>
</dbReference>
<evidence type="ECO:0000256" key="8">
    <source>
        <dbReference type="ARBA" id="ARBA00022989"/>
    </source>
</evidence>
<proteinExistence type="inferred from homology"/>
<dbReference type="InParanoid" id="A0A1V9XKX1"/>
<dbReference type="GO" id="GO:0005243">
    <property type="term" value="F:gap junction channel activity"/>
    <property type="evidence" value="ECO:0007669"/>
    <property type="project" value="TreeGrafter"/>
</dbReference>
<dbReference type="Pfam" id="PF00876">
    <property type="entry name" value="Innexin"/>
    <property type="match status" value="1"/>
</dbReference>
<keyword evidence="6" id="KW-0303">Gap junction</keyword>
<gene>
    <name evidence="12" type="primary">inx</name>
    <name evidence="13" type="ORF">BIW11_01028</name>
</gene>
<evidence type="ECO:0000256" key="1">
    <source>
        <dbReference type="ARBA" id="ARBA00004610"/>
    </source>
</evidence>
<dbReference type="GO" id="GO:0007602">
    <property type="term" value="P:phototransduction"/>
    <property type="evidence" value="ECO:0007669"/>
    <property type="project" value="TreeGrafter"/>
</dbReference>
<keyword evidence="7" id="KW-0965">Cell junction</keyword>
<keyword evidence="10 12" id="KW-0472">Membrane</keyword>
<feature type="transmembrane region" description="Helical" evidence="12">
    <location>
        <begin position="269"/>
        <end position="293"/>
    </location>
</feature>
<dbReference type="PRINTS" id="PR01262">
    <property type="entry name" value="INNEXIN"/>
</dbReference>
<evidence type="ECO:0000256" key="11">
    <source>
        <dbReference type="ARBA" id="ARBA00023303"/>
    </source>
</evidence>
<keyword evidence="4" id="KW-1003">Cell membrane</keyword>
<evidence type="ECO:0000256" key="7">
    <source>
        <dbReference type="ARBA" id="ARBA00022949"/>
    </source>
</evidence>
<organism evidence="13 14">
    <name type="scientific">Tropilaelaps mercedesae</name>
    <dbReference type="NCBI Taxonomy" id="418985"/>
    <lineage>
        <taxon>Eukaryota</taxon>
        <taxon>Metazoa</taxon>
        <taxon>Ecdysozoa</taxon>
        <taxon>Arthropoda</taxon>
        <taxon>Chelicerata</taxon>
        <taxon>Arachnida</taxon>
        <taxon>Acari</taxon>
        <taxon>Parasitiformes</taxon>
        <taxon>Mesostigmata</taxon>
        <taxon>Gamasina</taxon>
        <taxon>Dermanyssoidea</taxon>
        <taxon>Laelapidae</taxon>
        <taxon>Tropilaelaps</taxon>
    </lineage>
</organism>
<evidence type="ECO:0000256" key="2">
    <source>
        <dbReference type="ARBA" id="ARBA00004651"/>
    </source>
</evidence>